<feature type="compositionally biased region" description="Basic residues" evidence="1">
    <location>
        <begin position="84"/>
        <end position="96"/>
    </location>
</feature>
<evidence type="ECO:0000256" key="1">
    <source>
        <dbReference type="SAM" id="MobiDB-lite"/>
    </source>
</evidence>
<organism evidence="2 3">
    <name type="scientific">Cytospora mali</name>
    <name type="common">Apple Valsa canker fungus</name>
    <name type="synonym">Valsa mali</name>
    <dbReference type="NCBI Taxonomy" id="578113"/>
    <lineage>
        <taxon>Eukaryota</taxon>
        <taxon>Fungi</taxon>
        <taxon>Dikarya</taxon>
        <taxon>Ascomycota</taxon>
        <taxon>Pezizomycotina</taxon>
        <taxon>Sordariomycetes</taxon>
        <taxon>Sordariomycetidae</taxon>
        <taxon>Diaporthales</taxon>
        <taxon>Cytosporaceae</taxon>
        <taxon>Cytospora</taxon>
    </lineage>
</organism>
<evidence type="ECO:0000313" key="3">
    <source>
        <dbReference type="Proteomes" id="UP000078576"/>
    </source>
</evidence>
<reference evidence="3" key="1">
    <citation type="submission" date="2014-12" db="EMBL/GenBank/DDBJ databases">
        <title>Genome Sequence of Valsa Canker Pathogens Uncovers a Specific Adaption of Colonization on Woody Bark.</title>
        <authorList>
            <person name="Yin Z."/>
            <person name="Liu H."/>
            <person name="Gao X."/>
            <person name="Li Z."/>
            <person name="Song N."/>
            <person name="Ke X."/>
            <person name="Dai Q."/>
            <person name="Wu Y."/>
            <person name="Sun Y."/>
            <person name="Xu J.-R."/>
            <person name="Kang Z.K."/>
            <person name="Wang L."/>
            <person name="Huang L."/>
        </authorList>
    </citation>
    <scope>NUCLEOTIDE SEQUENCE [LARGE SCALE GENOMIC DNA]</scope>
    <source>
        <strain evidence="3">SXYL134</strain>
    </source>
</reference>
<evidence type="ECO:0000313" key="2">
    <source>
        <dbReference type="EMBL" id="KUI56997.1"/>
    </source>
</evidence>
<protein>
    <submittedName>
        <fullName evidence="2">Uncharacterized protein</fullName>
    </submittedName>
</protein>
<name>A0A194UZ78_CYTMA</name>
<sequence>MTAKLTTTLAPPYVQACLLLSAANSDAHVDTVHLAPDHPSDRYMLQVPPHAQDRSAEYIDCERPHRERGVQSVQPYRRIESRQAAHRREHKGKRRGAAPVVRGRHGGEQDGADPAAKGEEYGEPVRELAGDERCRDGDDDHGQECHERVAAVAGGNGGTSVGEVVRRGEEGIADEGGE</sequence>
<keyword evidence="3" id="KW-1185">Reference proteome</keyword>
<accession>A0A194UZ78</accession>
<dbReference type="AlphaFoldDB" id="A0A194UZ78"/>
<feature type="region of interest" description="Disordered" evidence="1">
    <location>
        <begin position="79"/>
        <end position="178"/>
    </location>
</feature>
<proteinExistence type="predicted"/>
<dbReference type="Proteomes" id="UP000078576">
    <property type="component" value="Unassembled WGS sequence"/>
</dbReference>
<dbReference type="EMBL" id="KN714694">
    <property type="protein sequence ID" value="KUI56997.1"/>
    <property type="molecule type" value="Genomic_DNA"/>
</dbReference>
<feature type="compositionally biased region" description="Basic and acidic residues" evidence="1">
    <location>
        <begin position="116"/>
        <end position="149"/>
    </location>
</feature>
<gene>
    <name evidence="2" type="ORF">VP1G_10858</name>
</gene>